<comment type="caution">
    <text evidence="7">The sequence shown here is derived from an EMBL/GenBank/DDBJ whole genome shotgun (WGS) entry which is preliminary data.</text>
</comment>
<keyword evidence="2" id="KW-0813">Transport</keyword>
<feature type="transmembrane region" description="Helical" evidence="6">
    <location>
        <begin position="363"/>
        <end position="384"/>
    </location>
</feature>
<dbReference type="GO" id="GO:0005886">
    <property type="term" value="C:plasma membrane"/>
    <property type="evidence" value="ECO:0007669"/>
    <property type="project" value="TreeGrafter"/>
</dbReference>
<evidence type="ECO:0000313" key="8">
    <source>
        <dbReference type="Proteomes" id="UP000612055"/>
    </source>
</evidence>
<evidence type="ECO:0000256" key="4">
    <source>
        <dbReference type="ARBA" id="ARBA00022989"/>
    </source>
</evidence>
<dbReference type="AlphaFoldDB" id="A0A835XF42"/>
<sequence length="403" mass="45660">MWMTESIGSGIIASIWVSQLMNMFLKRTVGTRCNWAQSCAINSFVYTITVVMMGTSSAMFNPVISWAWACLGRIQWDTFIIVIAAQLFGAILGTLCSWSQNLTFLHRVPLPRKDANGDWIYVHVDGWKWRYMFTFKPPATPDAWITEERPKFKSEPIPWYAGGAVWDTAMYNSTDEAAEGSFAGGAVRAHRVSQSNGSSDGGKNVDPIDVVVSSLDETTLEEMRRVANTQEYQMELLRDQKNKLMCFAETPVFYSPLWSNCWWPHFMAGTTLVHWCSFMTGNATQLTNTNMYLVQPIQADGQNYSFLNAVLLAWLFGLAYFLLSASAGTNCTLQLNPAQDLAGRLMHWVLPIPNKGHSGWSYAWVPLLIPFMASTVGCCIMYMSMWSKLYFPYRPYGDMRSWF</sequence>
<keyword evidence="8" id="KW-1185">Reference proteome</keyword>
<evidence type="ECO:0000256" key="5">
    <source>
        <dbReference type="ARBA" id="ARBA00023136"/>
    </source>
</evidence>
<feature type="transmembrane region" description="Helical" evidence="6">
    <location>
        <begin position="45"/>
        <end position="68"/>
    </location>
</feature>
<dbReference type="SUPFAM" id="SSF81338">
    <property type="entry name" value="Aquaporin-like"/>
    <property type="match status" value="2"/>
</dbReference>
<evidence type="ECO:0000256" key="3">
    <source>
        <dbReference type="ARBA" id="ARBA00022692"/>
    </source>
</evidence>
<evidence type="ECO:0000256" key="6">
    <source>
        <dbReference type="SAM" id="Phobius"/>
    </source>
</evidence>
<protein>
    <submittedName>
        <fullName evidence="7">Uncharacterized protein</fullName>
    </submittedName>
</protein>
<organism evidence="7 8">
    <name type="scientific">Edaphochlamys debaryana</name>
    <dbReference type="NCBI Taxonomy" id="47281"/>
    <lineage>
        <taxon>Eukaryota</taxon>
        <taxon>Viridiplantae</taxon>
        <taxon>Chlorophyta</taxon>
        <taxon>core chlorophytes</taxon>
        <taxon>Chlorophyceae</taxon>
        <taxon>CS clade</taxon>
        <taxon>Chlamydomonadales</taxon>
        <taxon>Chlamydomonadales incertae sedis</taxon>
        <taxon>Edaphochlamys</taxon>
    </lineage>
</organism>
<dbReference type="EMBL" id="JAEHOE010000178">
    <property type="protein sequence ID" value="KAG2483392.1"/>
    <property type="molecule type" value="Genomic_DNA"/>
</dbReference>
<dbReference type="InterPro" id="IPR023271">
    <property type="entry name" value="Aquaporin-like"/>
</dbReference>
<feature type="transmembrane region" description="Helical" evidence="6">
    <location>
        <begin position="6"/>
        <end position="25"/>
    </location>
</feature>
<name>A0A835XF42_9CHLO</name>
<dbReference type="OrthoDB" id="535976at2759"/>
<proteinExistence type="predicted"/>
<evidence type="ECO:0000313" key="7">
    <source>
        <dbReference type="EMBL" id="KAG2483392.1"/>
    </source>
</evidence>
<dbReference type="PANTHER" id="PTHR43829">
    <property type="entry name" value="AQUAPORIN OR AQUAGLYCEROPORIN RELATED"/>
    <property type="match status" value="1"/>
</dbReference>
<dbReference type="InterPro" id="IPR050363">
    <property type="entry name" value="MIP/Aquaporin"/>
</dbReference>
<dbReference type="Gene3D" id="1.20.1080.10">
    <property type="entry name" value="Glycerol uptake facilitator protein"/>
    <property type="match status" value="2"/>
</dbReference>
<feature type="transmembrane region" description="Helical" evidence="6">
    <location>
        <begin position="304"/>
        <end position="323"/>
    </location>
</feature>
<gene>
    <name evidence="7" type="ORF">HYH03_017744</name>
</gene>
<dbReference type="GO" id="GO:0015254">
    <property type="term" value="F:glycerol channel activity"/>
    <property type="evidence" value="ECO:0007669"/>
    <property type="project" value="TreeGrafter"/>
</dbReference>
<dbReference type="Proteomes" id="UP000612055">
    <property type="component" value="Unassembled WGS sequence"/>
</dbReference>
<comment type="subcellular location">
    <subcellularLocation>
        <location evidence="1">Membrane</location>
        <topology evidence="1">Multi-pass membrane protein</topology>
    </subcellularLocation>
</comment>
<feature type="transmembrane region" description="Helical" evidence="6">
    <location>
        <begin position="74"/>
        <end position="98"/>
    </location>
</feature>
<reference evidence="7" key="1">
    <citation type="journal article" date="2020" name="bioRxiv">
        <title>Comparative genomics of Chlamydomonas.</title>
        <authorList>
            <person name="Craig R.J."/>
            <person name="Hasan A.R."/>
            <person name="Ness R.W."/>
            <person name="Keightley P.D."/>
        </authorList>
    </citation>
    <scope>NUCLEOTIDE SEQUENCE</scope>
    <source>
        <strain evidence="7">CCAP 11/70</strain>
    </source>
</reference>
<keyword evidence="5 6" id="KW-0472">Membrane</keyword>
<accession>A0A835XF42</accession>
<evidence type="ECO:0000256" key="1">
    <source>
        <dbReference type="ARBA" id="ARBA00004141"/>
    </source>
</evidence>
<keyword evidence="3 6" id="KW-0812">Transmembrane</keyword>
<evidence type="ECO:0000256" key="2">
    <source>
        <dbReference type="ARBA" id="ARBA00022448"/>
    </source>
</evidence>
<dbReference type="GO" id="GO:0015250">
    <property type="term" value="F:water channel activity"/>
    <property type="evidence" value="ECO:0007669"/>
    <property type="project" value="TreeGrafter"/>
</dbReference>
<keyword evidence="4 6" id="KW-1133">Transmembrane helix</keyword>
<dbReference type="PANTHER" id="PTHR43829:SF9">
    <property type="entry name" value="AQUAPORIN-9"/>
    <property type="match status" value="1"/>
</dbReference>